<accession>A0ABZ0V2H6</accession>
<gene>
    <name evidence="2" type="ORF">T7987_07710</name>
</gene>
<sequence>MFDARDTLLPPTATPLAKALDILEERLFQLPVEMVSKNPHTVDVRLLDHLAWEESVDVWDFDWPEEVKRNVIAASAEVHRHKGTPYALKLALAAFDVDSELLEWFEPEGVTDGLEAGSFRVTAYAGRSLYGDSENTLNNRMVAAMNAVLQRVAPVSRKLIFRLGEKFQTKTYVRAHAQGSQSLEDGSDPAPRPEPASPDLSVRTGFRLTQSKVGSLQLLPPSTPAPTDLSARTQLRIYLQHPGHESPDVRPAMTSTAFTLRFAAMATALSSEFHDIQRRA</sequence>
<dbReference type="Proteomes" id="UP001326567">
    <property type="component" value="Chromosome"/>
</dbReference>
<dbReference type="NCBIfam" id="TIGR01634">
    <property type="entry name" value="tail_P2_I"/>
    <property type="match status" value="1"/>
</dbReference>
<dbReference type="EMBL" id="CP139725">
    <property type="protein sequence ID" value="WPZ23105.1"/>
    <property type="molecule type" value="Genomic_DNA"/>
</dbReference>
<evidence type="ECO:0000313" key="2">
    <source>
        <dbReference type="EMBL" id="WPZ23105.1"/>
    </source>
</evidence>
<evidence type="ECO:0000313" key="3">
    <source>
        <dbReference type="Proteomes" id="UP001326567"/>
    </source>
</evidence>
<feature type="region of interest" description="Disordered" evidence="1">
    <location>
        <begin position="178"/>
        <end position="203"/>
    </location>
</feature>
<dbReference type="RefSeq" id="WP_322329581.1">
    <property type="nucleotide sequence ID" value="NZ_CP139725.1"/>
</dbReference>
<protein>
    <submittedName>
        <fullName evidence="2">Phage tail protein I</fullName>
    </submittedName>
</protein>
<reference evidence="2 3" key="1">
    <citation type="submission" date="2023-11" db="EMBL/GenBank/DDBJ databases">
        <title>From the Deep-Sea to the Surface: Bacterial Genomes Isolated from the Moytirra Hydrothermal Vent Plume.</title>
        <authorList>
            <person name="Major S.R."/>
        </authorList>
    </citation>
    <scope>NUCLEOTIDE SEQUENCE [LARGE SCALE GENOMIC DNA]</scope>
    <source>
        <strain evidence="2 3">OXR-9</strain>
    </source>
</reference>
<keyword evidence="3" id="KW-1185">Reference proteome</keyword>
<name>A0ABZ0V2H6_9RHOB</name>
<dbReference type="Pfam" id="PF09684">
    <property type="entry name" value="Tail_P2_I"/>
    <property type="match status" value="1"/>
</dbReference>
<dbReference type="InterPro" id="IPR006521">
    <property type="entry name" value="Tail_protein_I"/>
</dbReference>
<organism evidence="2 3">
    <name type="scientific">Sulfitobacter faviae</name>
    <dbReference type="NCBI Taxonomy" id="1775881"/>
    <lineage>
        <taxon>Bacteria</taxon>
        <taxon>Pseudomonadati</taxon>
        <taxon>Pseudomonadota</taxon>
        <taxon>Alphaproteobacteria</taxon>
        <taxon>Rhodobacterales</taxon>
        <taxon>Roseobacteraceae</taxon>
        <taxon>Sulfitobacter</taxon>
    </lineage>
</organism>
<evidence type="ECO:0000256" key="1">
    <source>
        <dbReference type="SAM" id="MobiDB-lite"/>
    </source>
</evidence>
<proteinExistence type="predicted"/>